<dbReference type="SUPFAM" id="SSF51735">
    <property type="entry name" value="NAD(P)-binding Rossmann-fold domains"/>
    <property type="match status" value="1"/>
</dbReference>
<comment type="subunit">
    <text evidence="11">Homodimer.</text>
</comment>
<dbReference type="PANTHER" id="PTHR48099:SF5">
    <property type="entry name" value="C-1-TETRAHYDROFOLATE SYNTHASE, CYTOPLASMIC"/>
    <property type="match status" value="1"/>
</dbReference>
<protein>
    <recommendedName>
        <fullName evidence="11">Bifunctional protein FolD</fullName>
    </recommendedName>
    <domain>
        <recommendedName>
            <fullName evidence="11">Methylenetetrahydrofolate dehydrogenase</fullName>
            <ecNumber evidence="11">1.5.1.5</ecNumber>
        </recommendedName>
    </domain>
    <domain>
        <recommendedName>
            <fullName evidence="11">Methenyltetrahydrofolate cyclohydrolase</fullName>
            <ecNumber evidence="11">3.5.4.9</ecNumber>
        </recommendedName>
    </domain>
</protein>
<dbReference type="InterPro" id="IPR020631">
    <property type="entry name" value="THF_DH/CycHdrlase_NAD-bd_dom"/>
</dbReference>
<keyword evidence="9 11" id="KW-0486">Methionine biosynthesis</keyword>
<feature type="domain" description="Tetrahydrofolate dehydrogenase/cyclohydrolase catalytic" evidence="12">
    <location>
        <begin position="17"/>
        <end position="131"/>
    </location>
</feature>
<proteinExistence type="inferred from homology"/>
<dbReference type="GO" id="GO:0004488">
    <property type="term" value="F:methylenetetrahydrofolate dehydrogenase (NADP+) activity"/>
    <property type="evidence" value="ECO:0007669"/>
    <property type="project" value="UniProtKB-UniRule"/>
</dbReference>
<dbReference type="Gene3D" id="3.40.50.10860">
    <property type="entry name" value="Leucine Dehydrogenase, chain A, domain 1"/>
    <property type="match status" value="1"/>
</dbReference>
<dbReference type="InterPro" id="IPR000672">
    <property type="entry name" value="THF_DH/CycHdrlase"/>
</dbReference>
<accession>A0A1H6BYB4</accession>
<keyword evidence="15" id="KW-1185">Reference proteome</keyword>
<evidence type="ECO:0000259" key="12">
    <source>
        <dbReference type="Pfam" id="PF00763"/>
    </source>
</evidence>
<feature type="domain" description="Tetrahydrofolate dehydrogenase/cyclohydrolase NAD(P)-binding" evidence="13">
    <location>
        <begin position="150"/>
        <end position="290"/>
    </location>
</feature>
<dbReference type="GO" id="GO:0005829">
    <property type="term" value="C:cytosol"/>
    <property type="evidence" value="ECO:0007669"/>
    <property type="project" value="TreeGrafter"/>
</dbReference>
<evidence type="ECO:0000256" key="1">
    <source>
        <dbReference type="ARBA" id="ARBA00004777"/>
    </source>
</evidence>
<gene>
    <name evidence="11" type="primary">folD</name>
    <name evidence="14" type="ORF">SAMN05216223_107362</name>
</gene>
<dbReference type="EC" id="3.5.4.9" evidence="11"/>
<sequence>MSAGSSAAAADALPPILDGRPRAAEIRAEVAALSAEFDAAGVRPRLAVVVATEDESTAWYVRSLARAAEKSGPACDIVRLPADSLPERIGEALERLSADPAVHGIILQTPLPEGSVAAELAAALDPDKDVDGANPLSLGRLAAKLPAFAPATAEAVVQLLDFHRVPLSGRTVAVVGRSTVVGKPLAHLLLDRDATVTVAHSRTADLAAVTRQADIVVAAAGRIGLVTAEHLRQGAVVVDVGTNPTPEGGLAGDVDASAAERAAAVSPVPGGVGPITTALLLRHTVLAARRAAGM</sequence>
<keyword evidence="3 11" id="KW-0028">Amino-acid biosynthesis</keyword>
<evidence type="ECO:0000256" key="3">
    <source>
        <dbReference type="ARBA" id="ARBA00022605"/>
    </source>
</evidence>
<keyword evidence="6 11" id="KW-0521">NADP</keyword>
<dbReference type="GO" id="GO:0006164">
    <property type="term" value="P:purine nucleotide biosynthetic process"/>
    <property type="evidence" value="ECO:0007669"/>
    <property type="project" value="UniProtKB-KW"/>
</dbReference>
<keyword evidence="2 11" id="KW-0554">One-carbon metabolism</keyword>
<keyword evidence="10 11" id="KW-0511">Multifunctional enzyme</keyword>
<dbReference type="EMBL" id="FNVU01000007">
    <property type="protein sequence ID" value="SEG65704.1"/>
    <property type="molecule type" value="Genomic_DNA"/>
</dbReference>
<dbReference type="HAMAP" id="MF_01576">
    <property type="entry name" value="THF_DHG_CYH"/>
    <property type="match status" value="1"/>
</dbReference>
<dbReference type="PRINTS" id="PR00085">
    <property type="entry name" value="THFDHDRGNASE"/>
</dbReference>
<evidence type="ECO:0000256" key="2">
    <source>
        <dbReference type="ARBA" id="ARBA00022563"/>
    </source>
</evidence>
<evidence type="ECO:0000256" key="9">
    <source>
        <dbReference type="ARBA" id="ARBA00023167"/>
    </source>
</evidence>
<evidence type="ECO:0000313" key="15">
    <source>
        <dbReference type="Proteomes" id="UP000236754"/>
    </source>
</evidence>
<keyword evidence="7 11" id="KW-0560">Oxidoreductase</keyword>
<comment type="caution">
    <text evidence="11">Lacks conserved residue(s) required for the propagation of feature annotation.</text>
</comment>
<dbReference type="Proteomes" id="UP000236754">
    <property type="component" value="Unassembled WGS sequence"/>
</dbReference>
<comment type="function">
    <text evidence="11">Catalyzes the oxidation of 5,10-methylenetetrahydrofolate to 5,10-methenyltetrahydrofolate and then the hydrolysis of 5,10-methenyltetrahydrofolate to 10-formyltetrahydrofolate.</text>
</comment>
<dbReference type="GO" id="GO:0004477">
    <property type="term" value="F:methenyltetrahydrofolate cyclohydrolase activity"/>
    <property type="evidence" value="ECO:0007669"/>
    <property type="project" value="UniProtKB-UniRule"/>
</dbReference>
<name>A0A1H6BYB4_9ACTN</name>
<feature type="binding site" evidence="11">
    <location>
        <position position="242"/>
    </location>
    <ligand>
        <name>NADP(+)</name>
        <dbReference type="ChEBI" id="CHEBI:58349"/>
    </ligand>
</feature>
<dbReference type="PANTHER" id="PTHR48099">
    <property type="entry name" value="C-1-TETRAHYDROFOLATE SYNTHASE, CYTOPLASMIC-RELATED"/>
    <property type="match status" value="1"/>
</dbReference>
<reference evidence="14 15" key="1">
    <citation type="submission" date="2016-10" db="EMBL/GenBank/DDBJ databases">
        <authorList>
            <person name="de Groot N.N."/>
        </authorList>
    </citation>
    <scope>NUCLEOTIDE SEQUENCE [LARGE SCALE GENOMIC DNA]</scope>
    <source>
        <strain evidence="14 15">CGMCC 4.2023</strain>
    </source>
</reference>
<comment type="similarity">
    <text evidence="11">Belongs to the tetrahydrofolate dehydrogenase/cyclohydrolase family.</text>
</comment>
<evidence type="ECO:0000256" key="10">
    <source>
        <dbReference type="ARBA" id="ARBA00023268"/>
    </source>
</evidence>
<evidence type="ECO:0000256" key="4">
    <source>
        <dbReference type="ARBA" id="ARBA00022755"/>
    </source>
</evidence>
<dbReference type="InterPro" id="IPR036291">
    <property type="entry name" value="NAD(P)-bd_dom_sf"/>
</dbReference>
<evidence type="ECO:0000256" key="6">
    <source>
        <dbReference type="ARBA" id="ARBA00022857"/>
    </source>
</evidence>
<keyword evidence="8 11" id="KW-0368">Histidine biosynthesis</keyword>
<dbReference type="GO" id="GO:0000105">
    <property type="term" value="P:L-histidine biosynthetic process"/>
    <property type="evidence" value="ECO:0007669"/>
    <property type="project" value="UniProtKB-KW"/>
</dbReference>
<keyword evidence="5 11" id="KW-0378">Hydrolase</keyword>
<dbReference type="RefSeq" id="WP_103887058.1">
    <property type="nucleotide sequence ID" value="NZ_FNVU01000007.1"/>
</dbReference>
<evidence type="ECO:0000256" key="5">
    <source>
        <dbReference type="ARBA" id="ARBA00022801"/>
    </source>
</evidence>
<comment type="catalytic activity">
    <reaction evidence="11">
        <text>(6R)-5,10-methylene-5,6,7,8-tetrahydrofolate + NADP(+) = (6R)-5,10-methenyltetrahydrofolate + NADPH</text>
        <dbReference type="Rhea" id="RHEA:22812"/>
        <dbReference type="ChEBI" id="CHEBI:15636"/>
        <dbReference type="ChEBI" id="CHEBI:57455"/>
        <dbReference type="ChEBI" id="CHEBI:57783"/>
        <dbReference type="ChEBI" id="CHEBI:58349"/>
        <dbReference type="EC" id="1.5.1.5"/>
    </reaction>
</comment>
<dbReference type="SUPFAM" id="SSF53223">
    <property type="entry name" value="Aminoacid dehydrogenase-like, N-terminal domain"/>
    <property type="match status" value="1"/>
</dbReference>
<organism evidence="14 15">
    <name type="scientific">Actinacidiphila yanglinensis</name>
    <dbReference type="NCBI Taxonomy" id="310779"/>
    <lineage>
        <taxon>Bacteria</taxon>
        <taxon>Bacillati</taxon>
        <taxon>Actinomycetota</taxon>
        <taxon>Actinomycetes</taxon>
        <taxon>Kitasatosporales</taxon>
        <taxon>Streptomycetaceae</taxon>
        <taxon>Actinacidiphila</taxon>
    </lineage>
</organism>
<dbReference type="Pfam" id="PF00763">
    <property type="entry name" value="THF_DHG_CYH"/>
    <property type="match status" value="1"/>
</dbReference>
<dbReference type="GO" id="GO:0035999">
    <property type="term" value="P:tetrahydrofolate interconversion"/>
    <property type="evidence" value="ECO:0007669"/>
    <property type="project" value="UniProtKB-UniRule"/>
</dbReference>
<evidence type="ECO:0000259" key="13">
    <source>
        <dbReference type="Pfam" id="PF02882"/>
    </source>
</evidence>
<dbReference type="InterPro" id="IPR046346">
    <property type="entry name" value="Aminoacid_DH-like_N_sf"/>
</dbReference>
<dbReference type="Pfam" id="PF02882">
    <property type="entry name" value="THF_DHG_CYH_C"/>
    <property type="match status" value="1"/>
</dbReference>
<dbReference type="AlphaFoldDB" id="A0A1H6BYB4"/>
<dbReference type="Gene3D" id="3.40.50.720">
    <property type="entry name" value="NAD(P)-binding Rossmann-like Domain"/>
    <property type="match status" value="1"/>
</dbReference>
<dbReference type="OrthoDB" id="9803580at2"/>
<comment type="pathway">
    <text evidence="1 11">One-carbon metabolism; tetrahydrofolate interconversion.</text>
</comment>
<feature type="binding site" evidence="11">
    <location>
        <begin position="176"/>
        <end position="178"/>
    </location>
    <ligand>
        <name>NADP(+)</name>
        <dbReference type="ChEBI" id="CHEBI:58349"/>
    </ligand>
</feature>
<keyword evidence="4 11" id="KW-0658">Purine biosynthesis</keyword>
<dbReference type="InterPro" id="IPR020630">
    <property type="entry name" value="THF_DH/CycHdrlase_cat_dom"/>
</dbReference>
<dbReference type="GO" id="GO:0009086">
    <property type="term" value="P:methionine biosynthetic process"/>
    <property type="evidence" value="ECO:0007669"/>
    <property type="project" value="UniProtKB-KW"/>
</dbReference>
<dbReference type="EC" id="1.5.1.5" evidence="11"/>
<dbReference type="CDD" id="cd01080">
    <property type="entry name" value="NAD_bind_m-THF_DH_Cyclohyd"/>
    <property type="match status" value="1"/>
</dbReference>
<dbReference type="UniPathway" id="UPA00193"/>
<evidence type="ECO:0000256" key="8">
    <source>
        <dbReference type="ARBA" id="ARBA00023102"/>
    </source>
</evidence>
<evidence type="ECO:0000256" key="7">
    <source>
        <dbReference type="ARBA" id="ARBA00023002"/>
    </source>
</evidence>
<comment type="catalytic activity">
    <reaction evidence="11">
        <text>(6R)-5,10-methenyltetrahydrofolate + H2O = (6R)-10-formyltetrahydrofolate + H(+)</text>
        <dbReference type="Rhea" id="RHEA:23700"/>
        <dbReference type="ChEBI" id="CHEBI:15377"/>
        <dbReference type="ChEBI" id="CHEBI:15378"/>
        <dbReference type="ChEBI" id="CHEBI:57455"/>
        <dbReference type="ChEBI" id="CHEBI:195366"/>
        <dbReference type="EC" id="3.5.4.9"/>
    </reaction>
</comment>
<evidence type="ECO:0000313" key="14">
    <source>
        <dbReference type="EMBL" id="SEG65704.1"/>
    </source>
</evidence>
<evidence type="ECO:0000256" key="11">
    <source>
        <dbReference type="HAMAP-Rule" id="MF_01576"/>
    </source>
</evidence>